<dbReference type="Pfam" id="PF00378">
    <property type="entry name" value="ECH_1"/>
    <property type="match status" value="1"/>
</dbReference>
<evidence type="ECO:0000256" key="4">
    <source>
        <dbReference type="ARBA" id="ARBA00023098"/>
    </source>
</evidence>
<keyword evidence="2" id="KW-0276">Fatty acid metabolism</keyword>
<dbReference type="InterPro" id="IPR029045">
    <property type="entry name" value="ClpP/crotonase-like_dom_sf"/>
</dbReference>
<comment type="subcellular location">
    <subcellularLocation>
        <location evidence="1">Mitochondrion</location>
    </subcellularLocation>
</comment>
<evidence type="ECO:0000256" key="2">
    <source>
        <dbReference type="ARBA" id="ARBA00022832"/>
    </source>
</evidence>
<dbReference type="CDD" id="cd06558">
    <property type="entry name" value="crotonase-like"/>
    <property type="match status" value="1"/>
</dbReference>
<comment type="function">
    <text evidence="6">May play a role in fatty acid biosynthesis and insulin sensitivity.</text>
</comment>
<dbReference type="PANTHER" id="PTHR43602:SF1">
    <property type="entry name" value="ENOYL-COA HYDRATASE DOMAIN-CONTAINING PROTEIN 3, MITOCHONDRIAL"/>
    <property type="match status" value="1"/>
</dbReference>
<evidence type="ECO:0000313" key="9">
    <source>
        <dbReference type="Proteomes" id="UP000699042"/>
    </source>
</evidence>
<organism evidence="8 9">
    <name type="scientific">Colletotrichum scovillei</name>
    <dbReference type="NCBI Taxonomy" id="1209932"/>
    <lineage>
        <taxon>Eukaryota</taxon>
        <taxon>Fungi</taxon>
        <taxon>Dikarya</taxon>
        <taxon>Ascomycota</taxon>
        <taxon>Pezizomycotina</taxon>
        <taxon>Sordariomycetes</taxon>
        <taxon>Hypocreomycetidae</taxon>
        <taxon>Glomerellales</taxon>
        <taxon>Glomerellaceae</taxon>
        <taxon>Colletotrichum</taxon>
        <taxon>Colletotrichum acutatum species complex</taxon>
    </lineage>
</organism>
<dbReference type="GO" id="GO:0005739">
    <property type="term" value="C:mitochondrion"/>
    <property type="evidence" value="ECO:0007669"/>
    <property type="project" value="UniProtKB-SubCell"/>
</dbReference>
<dbReference type="InterPro" id="IPR001753">
    <property type="entry name" value="Enoyl-CoA_hydra/iso"/>
</dbReference>
<name>A0A9P7RKK9_9PEZI</name>
<keyword evidence="4" id="KW-0443">Lipid metabolism</keyword>
<evidence type="ECO:0000256" key="6">
    <source>
        <dbReference type="ARBA" id="ARBA00037410"/>
    </source>
</evidence>
<dbReference type="GO" id="GO:0016836">
    <property type="term" value="F:hydro-lyase activity"/>
    <property type="evidence" value="ECO:0007669"/>
    <property type="project" value="TreeGrafter"/>
</dbReference>
<evidence type="ECO:0000256" key="7">
    <source>
        <dbReference type="ARBA" id="ARBA00040545"/>
    </source>
</evidence>
<dbReference type="InterPro" id="IPR014748">
    <property type="entry name" value="Enoyl-CoA_hydra_C"/>
</dbReference>
<evidence type="ECO:0000256" key="1">
    <source>
        <dbReference type="ARBA" id="ARBA00004173"/>
    </source>
</evidence>
<dbReference type="AlphaFoldDB" id="A0A9P7RKK9"/>
<keyword evidence="3" id="KW-0809">Transit peptide</keyword>
<keyword evidence="5" id="KW-0496">Mitochondrion</keyword>
<dbReference type="Proteomes" id="UP000699042">
    <property type="component" value="Unassembled WGS sequence"/>
</dbReference>
<evidence type="ECO:0000256" key="3">
    <source>
        <dbReference type="ARBA" id="ARBA00022946"/>
    </source>
</evidence>
<protein>
    <recommendedName>
        <fullName evidence="7">Enoyl-CoA hydratase domain-containing protein 3, mitochondrial</fullName>
    </recommendedName>
</protein>
<proteinExistence type="predicted"/>
<sequence length="479" mass="52112">MTIIPSLDGYDDDDGGDCSRCSYCRGYKDTITPEQKYRTSFGIRSGTAVRGWPSHGGIFFLDDCVGVDLEFLQLDRFEPTLRSEDQAEEDAHCLRMRMLGAVWFDSEYPRELEDYSNLGDYPITSRQSDHVIAGYPSTGGAWVLRVFEEDGRKFPMQLPKLPAKVAYIHLRNPARRNALSLEVLEDLRTQLLAHLTSPSSGRVLTLPPFRPQILRELEKAGSPSDSGDRSASGYSWLVDAADWNRERAGLPNVLVLRSSPGPVFSSGHDLKQLASLSRLEVKRTFALCAEVMSLIRQSPAPIICPIHGLATAAGLQLALSTDYPIALSTTKFQLPGASIGLPCTSPVTAVSRRLPPGQAYRLLLTAEAVAADEMRGAVDVVPTPEHAESTDTAAAAFEGRVAEVVERLAGSAGQPMALGKWAFWTQLGIKGDDIDGRGGDGHEDAASWAGRVMALHAGSADAQEGISSFIEKRKPQWQT</sequence>
<evidence type="ECO:0000313" key="8">
    <source>
        <dbReference type="EMBL" id="KAG7058937.1"/>
    </source>
</evidence>
<reference evidence="8" key="1">
    <citation type="submission" date="2021-05" db="EMBL/GenBank/DDBJ databases">
        <title>Comparative genomics of three Colletotrichum scovillei strains and genetic complementation revealed genes involved fungal growth and virulence on chili pepper.</title>
        <authorList>
            <person name="Hsieh D.-K."/>
            <person name="Chuang S.-C."/>
            <person name="Chen C.-Y."/>
            <person name="Chao Y.-T."/>
            <person name="Lu M.-Y.J."/>
            <person name="Lee M.-H."/>
            <person name="Shih M.-C."/>
        </authorList>
    </citation>
    <scope>NUCLEOTIDE SEQUENCE</scope>
    <source>
        <strain evidence="8">Coll-153</strain>
    </source>
</reference>
<accession>A0A9P7RKK9</accession>
<dbReference type="PANTHER" id="PTHR43602">
    <property type="match status" value="1"/>
</dbReference>
<dbReference type="InterPro" id="IPR052377">
    <property type="entry name" value="Mitochondrial_ECH-domain"/>
</dbReference>
<keyword evidence="9" id="KW-1185">Reference proteome</keyword>
<comment type="caution">
    <text evidence="8">The sequence shown here is derived from an EMBL/GenBank/DDBJ whole genome shotgun (WGS) entry which is preliminary data.</text>
</comment>
<dbReference type="GO" id="GO:0006631">
    <property type="term" value="P:fatty acid metabolic process"/>
    <property type="evidence" value="ECO:0007669"/>
    <property type="project" value="UniProtKB-KW"/>
</dbReference>
<dbReference type="SUPFAM" id="SSF52096">
    <property type="entry name" value="ClpP/crotonase"/>
    <property type="match status" value="1"/>
</dbReference>
<dbReference type="Gene3D" id="1.10.12.10">
    <property type="entry name" value="Lyase 2-enoyl-coa Hydratase, Chain A, domain 2"/>
    <property type="match status" value="1"/>
</dbReference>
<gene>
    <name evidence="8" type="ORF">JMJ77_006306</name>
</gene>
<dbReference type="Gene3D" id="3.90.226.10">
    <property type="entry name" value="2-enoyl-CoA Hydratase, Chain A, domain 1"/>
    <property type="match status" value="1"/>
</dbReference>
<evidence type="ECO:0000256" key="5">
    <source>
        <dbReference type="ARBA" id="ARBA00023128"/>
    </source>
</evidence>
<dbReference type="EMBL" id="JAESDN010000001">
    <property type="protein sequence ID" value="KAG7058937.1"/>
    <property type="molecule type" value="Genomic_DNA"/>
</dbReference>